<accession>A0A6A6LTK0</accession>
<proteinExistence type="predicted"/>
<sequence length="152" mass="17120">MNRSLDRANPDILIVMIAVKQIMRGGEEDKRREGMGPQKPATEMSDMAGRNSIVMEGIGSQITPNSIVQFDSFDLNNQNQIFDGYTVLHTSRGAPISDLHTDNRAVIVDSEALVTSLESNVRRGAEFQEQFWVEVPFLVQHLYPQEVVFKKI</sequence>
<feature type="compositionally biased region" description="Basic and acidic residues" evidence="1">
    <location>
        <begin position="25"/>
        <end position="34"/>
    </location>
</feature>
<dbReference type="AlphaFoldDB" id="A0A6A6LTK0"/>
<name>A0A6A6LTK0_HEVBR</name>
<evidence type="ECO:0000256" key="1">
    <source>
        <dbReference type="SAM" id="MobiDB-lite"/>
    </source>
</evidence>
<organism evidence="2 3">
    <name type="scientific">Hevea brasiliensis</name>
    <name type="common">Para rubber tree</name>
    <name type="synonym">Siphonia brasiliensis</name>
    <dbReference type="NCBI Taxonomy" id="3981"/>
    <lineage>
        <taxon>Eukaryota</taxon>
        <taxon>Viridiplantae</taxon>
        <taxon>Streptophyta</taxon>
        <taxon>Embryophyta</taxon>
        <taxon>Tracheophyta</taxon>
        <taxon>Spermatophyta</taxon>
        <taxon>Magnoliopsida</taxon>
        <taxon>eudicotyledons</taxon>
        <taxon>Gunneridae</taxon>
        <taxon>Pentapetalae</taxon>
        <taxon>rosids</taxon>
        <taxon>fabids</taxon>
        <taxon>Malpighiales</taxon>
        <taxon>Euphorbiaceae</taxon>
        <taxon>Crotonoideae</taxon>
        <taxon>Micrandreae</taxon>
        <taxon>Hevea</taxon>
    </lineage>
</organism>
<feature type="region of interest" description="Disordered" evidence="1">
    <location>
        <begin position="25"/>
        <end position="48"/>
    </location>
</feature>
<reference evidence="2 3" key="1">
    <citation type="journal article" date="2020" name="Mol. Plant">
        <title>The Chromosome-Based Rubber Tree Genome Provides New Insights into Spurge Genome Evolution and Rubber Biosynthesis.</title>
        <authorList>
            <person name="Liu J."/>
            <person name="Shi C."/>
            <person name="Shi C.C."/>
            <person name="Li W."/>
            <person name="Zhang Q.J."/>
            <person name="Zhang Y."/>
            <person name="Li K."/>
            <person name="Lu H.F."/>
            <person name="Shi C."/>
            <person name="Zhu S.T."/>
            <person name="Xiao Z.Y."/>
            <person name="Nan H."/>
            <person name="Yue Y."/>
            <person name="Zhu X.G."/>
            <person name="Wu Y."/>
            <person name="Hong X.N."/>
            <person name="Fan G.Y."/>
            <person name="Tong Y."/>
            <person name="Zhang D."/>
            <person name="Mao C.L."/>
            <person name="Liu Y.L."/>
            <person name="Hao S.J."/>
            <person name="Liu W.Q."/>
            <person name="Lv M.Q."/>
            <person name="Zhang H.B."/>
            <person name="Liu Y."/>
            <person name="Hu-Tang G.R."/>
            <person name="Wang J.P."/>
            <person name="Wang J.H."/>
            <person name="Sun Y.H."/>
            <person name="Ni S.B."/>
            <person name="Chen W.B."/>
            <person name="Zhang X.C."/>
            <person name="Jiao Y.N."/>
            <person name="Eichler E.E."/>
            <person name="Li G.H."/>
            <person name="Liu X."/>
            <person name="Gao L.Z."/>
        </authorList>
    </citation>
    <scope>NUCLEOTIDE SEQUENCE [LARGE SCALE GENOMIC DNA]</scope>
    <source>
        <strain evidence="3">cv. GT1</strain>
        <tissue evidence="2">Leaf</tissue>
    </source>
</reference>
<evidence type="ECO:0000313" key="2">
    <source>
        <dbReference type="EMBL" id="KAF2304354.1"/>
    </source>
</evidence>
<gene>
    <name evidence="2" type="ORF">GH714_030407</name>
</gene>
<dbReference type="EMBL" id="JAAGAX010000009">
    <property type="protein sequence ID" value="KAF2304354.1"/>
    <property type="molecule type" value="Genomic_DNA"/>
</dbReference>
<protein>
    <submittedName>
        <fullName evidence="2">Uncharacterized protein</fullName>
    </submittedName>
</protein>
<keyword evidence="3" id="KW-1185">Reference proteome</keyword>
<evidence type="ECO:0000313" key="3">
    <source>
        <dbReference type="Proteomes" id="UP000467840"/>
    </source>
</evidence>
<dbReference type="Proteomes" id="UP000467840">
    <property type="component" value="Chromosome 16"/>
</dbReference>
<comment type="caution">
    <text evidence="2">The sequence shown here is derived from an EMBL/GenBank/DDBJ whole genome shotgun (WGS) entry which is preliminary data.</text>
</comment>